<sequence>MLSSINVVANEQHSFDGLNSMPCASCVKSGLAPRLVKQIQNKMKEVDMILGQSFACCLIKRNGELIPSNNNSAADNLQPGEVSTILSLKSAAFQLGQSMKESTCSVIRIRGATTLFSCYEVGNDADVCLQCYKIPNIIHQYPTLFYLSETFTLIISQVLVVYTQMTKQAGDKFNFENADQKIQTICEELRSILTGHHAVQR</sequence>
<keyword evidence="2" id="KW-1185">Reference proteome</keyword>
<name>A0A2P6NFF0_9EUKA</name>
<dbReference type="EMBL" id="MDYQ01000099">
    <property type="protein sequence ID" value="PRP82655.1"/>
    <property type="molecule type" value="Genomic_DNA"/>
</dbReference>
<comment type="caution">
    <text evidence="1">The sequence shown here is derived from an EMBL/GenBank/DDBJ whole genome shotgun (WGS) entry which is preliminary data.</text>
</comment>
<dbReference type="InParanoid" id="A0A2P6NFF0"/>
<dbReference type="Proteomes" id="UP000241769">
    <property type="component" value="Unassembled WGS sequence"/>
</dbReference>
<accession>A0A2P6NFF0</accession>
<organism evidence="1 2">
    <name type="scientific">Planoprotostelium fungivorum</name>
    <dbReference type="NCBI Taxonomy" id="1890364"/>
    <lineage>
        <taxon>Eukaryota</taxon>
        <taxon>Amoebozoa</taxon>
        <taxon>Evosea</taxon>
        <taxon>Variosea</taxon>
        <taxon>Cavosteliida</taxon>
        <taxon>Cavosteliaceae</taxon>
        <taxon>Planoprotostelium</taxon>
    </lineage>
</organism>
<dbReference type="AlphaFoldDB" id="A0A2P6NFF0"/>
<evidence type="ECO:0000313" key="2">
    <source>
        <dbReference type="Proteomes" id="UP000241769"/>
    </source>
</evidence>
<dbReference type="OrthoDB" id="13977at2759"/>
<evidence type="ECO:0000313" key="1">
    <source>
        <dbReference type="EMBL" id="PRP82655.1"/>
    </source>
</evidence>
<protein>
    <recommendedName>
        <fullName evidence="3">Roadblock/LAMTOR2 domain-containing protein</fullName>
    </recommendedName>
</protein>
<evidence type="ECO:0008006" key="3">
    <source>
        <dbReference type="Google" id="ProtNLM"/>
    </source>
</evidence>
<gene>
    <name evidence="1" type="ORF">PROFUN_09766</name>
</gene>
<reference evidence="1 2" key="1">
    <citation type="journal article" date="2018" name="Genome Biol. Evol.">
        <title>Multiple Roots of Fruiting Body Formation in Amoebozoa.</title>
        <authorList>
            <person name="Hillmann F."/>
            <person name="Forbes G."/>
            <person name="Novohradska S."/>
            <person name="Ferling I."/>
            <person name="Riege K."/>
            <person name="Groth M."/>
            <person name="Westermann M."/>
            <person name="Marz M."/>
            <person name="Spaller T."/>
            <person name="Winckler T."/>
            <person name="Schaap P."/>
            <person name="Glockner G."/>
        </authorList>
    </citation>
    <scope>NUCLEOTIDE SEQUENCE [LARGE SCALE GENOMIC DNA]</scope>
    <source>
        <strain evidence="1 2">Jena</strain>
    </source>
</reference>
<proteinExistence type="predicted"/>